<sequence>MQEYGRRWLMMADEVCLVLQHQLEEHHMLAMKLSIYHQKVAEQEHHTPALLDQHQFKGEEDIQGELRMGHDKNIVNNPNCITTLYSFSILCIKYW</sequence>
<proteinExistence type="predicted"/>
<evidence type="ECO:0000313" key="1">
    <source>
        <dbReference type="EMBL" id="KAF6020008.1"/>
    </source>
</evidence>
<protein>
    <submittedName>
        <fullName evidence="1">Uncharacterized protein</fullName>
    </submittedName>
</protein>
<gene>
    <name evidence="1" type="ORF">EB796_021668</name>
</gene>
<name>A0A7J7J3K6_BUGNE</name>
<evidence type="ECO:0000313" key="2">
    <source>
        <dbReference type="Proteomes" id="UP000593567"/>
    </source>
</evidence>
<comment type="caution">
    <text evidence="1">The sequence shown here is derived from an EMBL/GenBank/DDBJ whole genome shotgun (WGS) entry which is preliminary data.</text>
</comment>
<organism evidence="1 2">
    <name type="scientific">Bugula neritina</name>
    <name type="common">Brown bryozoan</name>
    <name type="synonym">Sertularia neritina</name>
    <dbReference type="NCBI Taxonomy" id="10212"/>
    <lineage>
        <taxon>Eukaryota</taxon>
        <taxon>Metazoa</taxon>
        <taxon>Spiralia</taxon>
        <taxon>Lophotrochozoa</taxon>
        <taxon>Bryozoa</taxon>
        <taxon>Gymnolaemata</taxon>
        <taxon>Cheilostomatida</taxon>
        <taxon>Flustrina</taxon>
        <taxon>Buguloidea</taxon>
        <taxon>Bugulidae</taxon>
        <taxon>Bugula</taxon>
    </lineage>
</organism>
<reference evidence="1" key="1">
    <citation type="submission" date="2020-06" db="EMBL/GenBank/DDBJ databases">
        <title>Draft genome of Bugula neritina, a colonial animal packing powerful symbionts and potential medicines.</title>
        <authorList>
            <person name="Rayko M."/>
        </authorList>
    </citation>
    <scope>NUCLEOTIDE SEQUENCE [LARGE SCALE GENOMIC DNA]</scope>
    <source>
        <strain evidence="1">Kwan_BN1</strain>
    </source>
</reference>
<keyword evidence="2" id="KW-1185">Reference proteome</keyword>
<dbReference type="AlphaFoldDB" id="A0A7J7J3K6"/>
<dbReference type="EMBL" id="VXIV02003199">
    <property type="protein sequence ID" value="KAF6020008.1"/>
    <property type="molecule type" value="Genomic_DNA"/>
</dbReference>
<dbReference type="Proteomes" id="UP000593567">
    <property type="component" value="Unassembled WGS sequence"/>
</dbReference>
<accession>A0A7J7J3K6</accession>